<dbReference type="STRING" id="35608.A0A2U1PG26"/>
<reference evidence="3 4" key="1">
    <citation type="journal article" date="2018" name="Mol. Plant">
        <title>The genome of Artemisia annua provides insight into the evolution of Asteraceae family and artemisinin biosynthesis.</title>
        <authorList>
            <person name="Shen Q."/>
            <person name="Zhang L."/>
            <person name="Liao Z."/>
            <person name="Wang S."/>
            <person name="Yan T."/>
            <person name="Shi P."/>
            <person name="Liu M."/>
            <person name="Fu X."/>
            <person name="Pan Q."/>
            <person name="Wang Y."/>
            <person name="Lv Z."/>
            <person name="Lu X."/>
            <person name="Zhang F."/>
            <person name="Jiang W."/>
            <person name="Ma Y."/>
            <person name="Chen M."/>
            <person name="Hao X."/>
            <person name="Li L."/>
            <person name="Tang Y."/>
            <person name="Lv G."/>
            <person name="Zhou Y."/>
            <person name="Sun X."/>
            <person name="Brodelius P.E."/>
            <person name="Rose J.K.C."/>
            <person name="Tang K."/>
        </authorList>
    </citation>
    <scope>NUCLEOTIDE SEQUENCE [LARGE SCALE GENOMIC DNA]</scope>
    <source>
        <strain evidence="4">cv. Huhao1</strain>
        <tissue evidence="3">Leaf</tissue>
    </source>
</reference>
<dbReference type="Proteomes" id="UP000245207">
    <property type="component" value="Unassembled WGS sequence"/>
</dbReference>
<keyword evidence="1" id="KW-0479">Metal-binding</keyword>
<dbReference type="OrthoDB" id="3518456at2759"/>
<keyword evidence="1" id="KW-0863">Zinc-finger</keyword>
<protein>
    <submittedName>
        <fullName evidence="3">Zinc finger, C2H2-like, PIN domain-like protein</fullName>
    </submittedName>
</protein>
<feature type="domain" description="C2H2-type" evidence="2">
    <location>
        <begin position="68"/>
        <end position="96"/>
    </location>
</feature>
<evidence type="ECO:0000313" key="4">
    <source>
        <dbReference type="Proteomes" id="UP000245207"/>
    </source>
</evidence>
<dbReference type="PROSITE" id="PS50157">
    <property type="entry name" value="ZINC_FINGER_C2H2_2"/>
    <property type="match status" value="1"/>
</dbReference>
<dbReference type="InterPro" id="IPR013087">
    <property type="entry name" value="Znf_C2H2_type"/>
</dbReference>
<dbReference type="GO" id="GO:0008270">
    <property type="term" value="F:zinc ion binding"/>
    <property type="evidence" value="ECO:0007669"/>
    <property type="project" value="UniProtKB-KW"/>
</dbReference>
<name>A0A2U1PG26_ARTAN</name>
<dbReference type="AlphaFoldDB" id="A0A2U1PG26"/>
<dbReference type="PANTHER" id="PTHR35744:SF4">
    <property type="entry name" value="OS04G0464600 PROTEIN"/>
    <property type="match status" value="1"/>
</dbReference>
<keyword evidence="4" id="KW-1185">Reference proteome</keyword>
<dbReference type="PANTHER" id="PTHR35744">
    <property type="entry name" value="C2H2-TYPE DOMAIN-CONTAINING PROTEIN"/>
    <property type="match status" value="1"/>
</dbReference>
<organism evidence="3 4">
    <name type="scientific">Artemisia annua</name>
    <name type="common">Sweet wormwood</name>
    <dbReference type="NCBI Taxonomy" id="35608"/>
    <lineage>
        <taxon>Eukaryota</taxon>
        <taxon>Viridiplantae</taxon>
        <taxon>Streptophyta</taxon>
        <taxon>Embryophyta</taxon>
        <taxon>Tracheophyta</taxon>
        <taxon>Spermatophyta</taxon>
        <taxon>Magnoliopsida</taxon>
        <taxon>eudicotyledons</taxon>
        <taxon>Gunneridae</taxon>
        <taxon>Pentapetalae</taxon>
        <taxon>asterids</taxon>
        <taxon>campanulids</taxon>
        <taxon>Asterales</taxon>
        <taxon>Asteraceae</taxon>
        <taxon>Asteroideae</taxon>
        <taxon>Anthemideae</taxon>
        <taxon>Artemisiinae</taxon>
        <taxon>Artemisia</taxon>
    </lineage>
</organism>
<evidence type="ECO:0000259" key="2">
    <source>
        <dbReference type="PROSITE" id="PS50157"/>
    </source>
</evidence>
<keyword evidence="1" id="KW-0862">Zinc</keyword>
<comment type="caution">
    <text evidence="3">The sequence shown here is derived from an EMBL/GenBank/DDBJ whole genome shotgun (WGS) entry which is preliminary data.</text>
</comment>
<gene>
    <name evidence="3" type="ORF">CTI12_AA156690</name>
</gene>
<evidence type="ECO:0000313" key="3">
    <source>
        <dbReference type="EMBL" id="PWA84714.1"/>
    </source>
</evidence>
<sequence>MINFPLSGLIMRKLEVDVIGMDGLATHTLLNSASLSVSVCPPPPKIKEHRKKLDQLENKGVVKPVDPYISSVCGRKFFSNEKLINHFKQIHEREHMKRVSQIELARGSQGVKLVGKTEKYSNAARDDFTPEAGYGLGDEINSFYQN</sequence>
<evidence type="ECO:0000256" key="1">
    <source>
        <dbReference type="PROSITE-ProRule" id="PRU00042"/>
    </source>
</evidence>
<proteinExistence type="predicted"/>
<accession>A0A2U1PG26</accession>
<dbReference type="EMBL" id="PKPP01001200">
    <property type="protein sequence ID" value="PWA84714.1"/>
    <property type="molecule type" value="Genomic_DNA"/>
</dbReference>